<dbReference type="GO" id="GO:0006289">
    <property type="term" value="P:nucleotide-excision repair"/>
    <property type="evidence" value="ECO:0007669"/>
    <property type="project" value="TreeGrafter"/>
</dbReference>
<dbReference type="Pfam" id="PF00270">
    <property type="entry name" value="DEAD"/>
    <property type="match status" value="1"/>
</dbReference>
<protein>
    <recommendedName>
        <fullName evidence="3">Helicase ATP-binding domain-containing protein</fullName>
    </recommendedName>
</protein>
<dbReference type="InterPro" id="IPR001650">
    <property type="entry name" value="Helicase_C-like"/>
</dbReference>
<dbReference type="CDD" id="cd18797">
    <property type="entry name" value="SF2_C_Hrq"/>
    <property type="match status" value="1"/>
</dbReference>
<dbReference type="Pfam" id="PF00271">
    <property type="entry name" value="Helicase_C"/>
    <property type="match status" value="1"/>
</dbReference>
<dbReference type="AlphaFoldDB" id="X1IGL0"/>
<gene>
    <name evidence="4" type="ORF">S03H2_41233</name>
</gene>
<sequence length="274" mass="31357">GQNKNATALYIYPTKALANDQLKFIKEFENLSNISFNCQIYDGDTPNHKRPKIRDSSRIIISNPYELHQVLPWHSKWSKFLSNLKFVVVDEAHKYRGVFGSNVAILLKRLRRILRFYGSNPQFVISSATIANPKEFANKLIGLDFELVNNDGSPKSKKYFIFYNPYYSGVGELSTHSETKDLFLFFIKNKVQTLCFTYSRKMAELILSWAKGELKESNPDLIERVASYRAGYLPNERREIENNLKNRLLIGITSTNALELGIDIGTLDSVIISG</sequence>
<reference evidence="4" key="1">
    <citation type="journal article" date="2014" name="Front. Microbiol.">
        <title>High frequency of phylogenetically diverse reductive dehalogenase-homologous genes in deep subseafloor sedimentary metagenomes.</title>
        <authorList>
            <person name="Kawai M."/>
            <person name="Futagami T."/>
            <person name="Toyoda A."/>
            <person name="Takaki Y."/>
            <person name="Nishi S."/>
            <person name="Hori S."/>
            <person name="Arai W."/>
            <person name="Tsubouchi T."/>
            <person name="Morono Y."/>
            <person name="Uchiyama I."/>
            <person name="Ito T."/>
            <person name="Fujiyama A."/>
            <person name="Inagaki F."/>
            <person name="Takami H."/>
        </authorList>
    </citation>
    <scope>NUCLEOTIDE SEQUENCE</scope>
    <source>
        <strain evidence="4">Expedition CK06-06</strain>
    </source>
</reference>
<feature type="non-terminal residue" evidence="4">
    <location>
        <position position="274"/>
    </location>
</feature>
<keyword evidence="1" id="KW-0547">Nucleotide-binding</keyword>
<evidence type="ECO:0000313" key="4">
    <source>
        <dbReference type="EMBL" id="GAH68405.1"/>
    </source>
</evidence>
<dbReference type="GO" id="GO:0005524">
    <property type="term" value="F:ATP binding"/>
    <property type="evidence" value="ECO:0007669"/>
    <property type="project" value="UniProtKB-KW"/>
</dbReference>
<dbReference type="GO" id="GO:0043138">
    <property type="term" value="F:3'-5' DNA helicase activity"/>
    <property type="evidence" value="ECO:0007669"/>
    <property type="project" value="TreeGrafter"/>
</dbReference>
<dbReference type="GO" id="GO:0003676">
    <property type="term" value="F:nucleic acid binding"/>
    <property type="evidence" value="ECO:0007669"/>
    <property type="project" value="InterPro"/>
</dbReference>
<dbReference type="GO" id="GO:0036297">
    <property type="term" value="P:interstrand cross-link repair"/>
    <property type="evidence" value="ECO:0007669"/>
    <property type="project" value="TreeGrafter"/>
</dbReference>
<dbReference type="SUPFAM" id="SSF52540">
    <property type="entry name" value="P-loop containing nucleoside triphosphate hydrolases"/>
    <property type="match status" value="1"/>
</dbReference>
<proteinExistence type="predicted"/>
<accession>X1IGL0</accession>
<dbReference type="InterPro" id="IPR014001">
    <property type="entry name" value="Helicase_ATP-bd"/>
</dbReference>
<dbReference type="InterPro" id="IPR011545">
    <property type="entry name" value="DEAD/DEAH_box_helicase_dom"/>
</dbReference>
<feature type="non-terminal residue" evidence="4">
    <location>
        <position position="1"/>
    </location>
</feature>
<organism evidence="4">
    <name type="scientific">marine sediment metagenome</name>
    <dbReference type="NCBI Taxonomy" id="412755"/>
    <lineage>
        <taxon>unclassified sequences</taxon>
        <taxon>metagenomes</taxon>
        <taxon>ecological metagenomes</taxon>
    </lineage>
</organism>
<keyword evidence="2" id="KW-0067">ATP-binding</keyword>
<dbReference type="InterPro" id="IPR027417">
    <property type="entry name" value="P-loop_NTPase"/>
</dbReference>
<dbReference type="Gene3D" id="3.40.50.300">
    <property type="entry name" value="P-loop containing nucleotide triphosphate hydrolases"/>
    <property type="match status" value="2"/>
</dbReference>
<dbReference type="PROSITE" id="PS51192">
    <property type="entry name" value="HELICASE_ATP_BIND_1"/>
    <property type="match status" value="1"/>
</dbReference>
<evidence type="ECO:0000256" key="2">
    <source>
        <dbReference type="ARBA" id="ARBA00022840"/>
    </source>
</evidence>
<evidence type="ECO:0000259" key="3">
    <source>
        <dbReference type="PROSITE" id="PS51192"/>
    </source>
</evidence>
<name>X1IGL0_9ZZZZ</name>
<feature type="domain" description="Helicase ATP-binding" evidence="3">
    <location>
        <begin position="1"/>
        <end position="148"/>
    </location>
</feature>
<dbReference type="GO" id="GO:0005634">
    <property type="term" value="C:nucleus"/>
    <property type="evidence" value="ECO:0007669"/>
    <property type="project" value="TreeGrafter"/>
</dbReference>
<dbReference type="EMBL" id="BARU01025603">
    <property type="protein sequence ID" value="GAH68405.1"/>
    <property type="molecule type" value="Genomic_DNA"/>
</dbReference>
<dbReference type="PANTHER" id="PTHR47957:SF3">
    <property type="entry name" value="ATP-DEPENDENT HELICASE HRQ1"/>
    <property type="match status" value="1"/>
</dbReference>
<comment type="caution">
    <text evidence="4">The sequence shown here is derived from an EMBL/GenBank/DDBJ whole genome shotgun (WGS) entry which is preliminary data.</text>
</comment>
<evidence type="ECO:0000256" key="1">
    <source>
        <dbReference type="ARBA" id="ARBA00022741"/>
    </source>
</evidence>
<dbReference type="PANTHER" id="PTHR47957">
    <property type="entry name" value="ATP-DEPENDENT HELICASE HRQ1"/>
    <property type="match status" value="1"/>
</dbReference>